<evidence type="ECO:0000256" key="2">
    <source>
        <dbReference type="SAM" id="Phobius"/>
    </source>
</evidence>
<evidence type="ECO:0000256" key="1">
    <source>
        <dbReference type="PROSITE-ProRule" id="PRU00339"/>
    </source>
</evidence>
<evidence type="ECO:0000313" key="4">
    <source>
        <dbReference type="EMBL" id="XCN75111.1"/>
    </source>
</evidence>
<name>A0AAU8M238_9BACT</name>
<reference evidence="4" key="2">
    <citation type="submission" date="2024-06" db="EMBL/GenBank/DDBJ databases">
        <authorList>
            <person name="Plum-Jensen L.E."/>
            <person name="Schramm A."/>
            <person name="Marshall I.P.G."/>
        </authorList>
    </citation>
    <scope>NUCLEOTIDE SEQUENCE</scope>
    <source>
        <strain evidence="4">Rat1</strain>
    </source>
</reference>
<protein>
    <submittedName>
        <fullName evidence="4">Tetratricopeptide repeat protein</fullName>
    </submittedName>
</protein>
<dbReference type="PROSITE" id="PS50005">
    <property type="entry name" value="TPR"/>
    <property type="match status" value="1"/>
</dbReference>
<feature type="signal peptide" evidence="3">
    <location>
        <begin position="1"/>
        <end position="40"/>
    </location>
</feature>
<dbReference type="Gene3D" id="1.25.40.10">
    <property type="entry name" value="Tetratricopeptide repeat domain"/>
    <property type="match status" value="1"/>
</dbReference>
<keyword evidence="1" id="KW-0802">TPR repeat</keyword>
<feature type="transmembrane region" description="Helical" evidence="2">
    <location>
        <begin position="180"/>
        <end position="201"/>
    </location>
</feature>
<proteinExistence type="predicted"/>
<evidence type="ECO:0000256" key="3">
    <source>
        <dbReference type="SAM" id="SignalP"/>
    </source>
</evidence>
<accession>A0AAU8M238</accession>
<keyword evidence="2" id="KW-1133">Transmembrane helix</keyword>
<feature type="transmembrane region" description="Helical" evidence="2">
    <location>
        <begin position="151"/>
        <end position="173"/>
    </location>
</feature>
<gene>
    <name evidence="4" type="ORF">Q3M24_10375</name>
</gene>
<dbReference type="Pfam" id="PF13432">
    <property type="entry name" value="TPR_16"/>
    <property type="match status" value="1"/>
</dbReference>
<dbReference type="SMART" id="SM00028">
    <property type="entry name" value="TPR"/>
    <property type="match status" value="2"/>
</dbReference>
<dbReference type="EMBL" id="CP159373">
    <property type="protein sequence ID" value="XCN75111.1"/>
    <property type="molecule type" value="Genomic_DNA"/>
</dbReference>
<dbReference type="InterPro" id="IPR019734">
    <property type="entry name" value="TPR_rpt"/>
</dbReference>
<keyword evidence="3" id="KW-0732">Signal</keyword>
<dbReference type="InterPro" id="IPR011990">
    <property type="entry name" value="TPR-like_helical_dom_sf"/>
</dbReference>
<organism evidence="4">
    <name type="scientific">Candidatus Electrothrix aestuarii</name>
    <dbReference type="NCBI Taxonomy" id="3062594"/>
    <lineage>
        <taxon>Bacteria</taxon>
        <taxon>Pseudomonadati</taxon>
        <taxon>Thermodesulfobacteriota</taxon>
        <taxon>Desulfobulbia</taxon>
        <taxon>Desulfobulbales</taxon>
        <taxon>Desulfobulbaceae</taxon>
        <taxon>Candidatus Electrothrix</taxon>
    </lineage>
</organism>
<feature type="repeat" description="TPR" evidence="1">
    <location>
        <begin position="82"/>
        <end position="115"/>
    </location>
</feature>
<dbReference type="KEGG" id="eaj:Q3M24_10375"/>
<dbReference type="SUPFAM" id="SSF48452">
    <property type="entry name" value="TPR-like"/>
    <property type="match status" value="1"/>
</dbReference>
<dbReference type="AlphaFoldDB" id="A0AAU8M238"/>
<feature type="chain" id="PRO_5043437248" evidence="3">
    <location>
        <begin position="41"/>
        <end position="274"/>
    </location>
</feature>
<keyword evidence="2" id="KW-0472">Membrane</keyword>
<reference evidence="4" key="1">
    <citation type="journal article" date="2024" name="Syst. Appl. Microbiol.">
        <title>First single-strain enrichments of Electrothrix cable bacteria, description of E. aestuarii sp. nov. and E. rattekaaiensis sp. nov., and proposal of a cable bacteria taxonomy following the rules of the SeqCode.</title>
        <authorList>
            <person name="Plum-Jensen L.E."/>
            <person name="Schramm A."/>
            <person name="Marshall I.P.G."/>
        </authorList>
    </citation>
    <scope>NUCLEOTIDE SEQUENCE</scope>
    <source>
        <strain evidence="4">Rat1</strain>
    </source>
</reference>
<sequence length="274" mass="29936">MKPTVFISDFIFDVVQVAKRTSFLLFVPLCCLLLSVGARADDQNKQAAVALFEQANILSTQGKFQQAIEQYSGLIDKYGVSASLLYNLANTYAAAGQIGPAILNYERALHLSPGDADIQGNLAQVRKDAGLYQEEQSIFRHFVELLGADQWLMIAGCAFLCLGVSVLLATLVAEKKKRGLLQWGATCTLLVVILTLPPAFFRYQDWNVGVVLTEDAHLVISPFADATPAGDIKAGRLIQVEREHGDYVLVKTDNGKSGWLAKDCFALVADIPRK</sequence>
<keyword evidence="2" id="KW-0812">Transmembrane</keyword>